<accession>A0A7L4WCI4</accession>
<dbReference type="SUPFAM" id="SSF52540">
    <property type="entry name" value="P-loop containing nucleoside triphosphate hydrolases"/>
    <property type="match status" value="1"/>
</dbReference>
<dbReference type="SUPFAM" id="SSF46785">
    <property type="entry name" value="Winged helix' DNA-binding domain"/>
    <property type="match status" value="1"/>
</dbReference>
<feature type="domain" description="ATPase" evidence="2">
    <location>
        <begin position="2"/>
        <end position="203"/>
    </location>
</feature>
<dbReference type="GO" id="GO:0005524">
    <property type="term" value="F:ATP binding"/>
    <property type="evidence" value="ECO:0007669"/>
    <property type="project" value="InterPro"/>
</dbReference>
<dbReference type="InterPro" id="IPR011335">
    <property type="entry name" value="Restrct_endonuc-II-like"/>
</dbReference>
<sequence>MFFGREKELSKLEQQYQSDKFEFPVIYGRRRVGKTELIKHFLQDKKAIYFQGIAGTDKQNLEALAKTIFEYRNKSFSDELTYQSMAGALDDITALMKAEKLVFVIDEFPYLAEASPSISSLLQYYIDHQWKALDSMLILCGSSMSFIEKQVLSAKSPLYGRDITRYKLFPFTFKETKYFLDNVSIQDAVAYYAMTNGVPYYLGLINQNQSVMENIESLFLDNTAKLFEEPLNLLNMEVRDPSLYLAILNAVAAGNNKYNEISTKTGLSSSHIAPLLGNLIELGLIEKISPLPTGSKKGLYQIKDGLYRFWFTFVSPNVNFIEIGRIQAVKMMIEARFTTFLGPIFEDICRSWLIDESDNKKLPLMLTDVGRWWGGNPKTKQQEEIDITGIGIKEDELLLGECKWTSQSPTLLMLEKLIDRSRLFNHRHKYMYFFSKVAFSDRVIAFAKTEHIRLITLDNLY</sequence>
<feature type="domain" description="DUF234" evidence="3">
    <location>
        <begin position="310"/>
        <end position="406"/>
    </location>
</feature>
<organism evidence="4 5">
    <name type="scientific">Pseudolactococcus paracarnosus</name>
    <dbReference type="NCBI Taxonomy" id="2749962"/>
    <lineage>
        <taxon>Bacteria</taxon>
        <taxon>Bacillati</taxon>
        <taxon>Bacillota</taxon>
        <taxon>Bacilli</taxon>
        <taxon>Lactobacillales</taxon>
        <taxon>Streptococcaceae</taxon>
        <taxon>Pseudolactococcus</taxon>
    </lineage>
</organism>
<reference evidence="4 5" key="1">
    <citation type="submission" date="2016-09" db="EMBL/GenBank/DDBJ databases">
        <title>Lactic acid bacteria from MAP meat Genome sequencing and assembly.</title>
        <authorList>
            <person name="Behr J."/>
            <person name="Hilgarth M."/>
            <person name="Vogel R.F."/>
        </authorList>
    </citation>
    <scope>NUCLEOTIDE SEQUENCE [LARGE SCALE GENOMIC DNA]</scope>
    <source>
        <strain evidence="4 5">TMW21615</strain>
    </source>
</reference>
<dbReference type="InterPro" id="IPR027417">
    <property type="entry name" value="P-loop_NTPase"/>
</dbReference>
<dbReference type="KEGG" id="lpaa:BHS01_05620"/>
<protein>
    <recommendedName>
        <fullName evidence="6">ATPase</fullName>
    </recommendedName>
</protein>
<name>A0A7L4WCI4_9LACT</name>
<dbReference type="InterPro" id="IPR036390">
    <property type="entry name" value="WH_DNA-bd_sf"/>
</dbReference>
<dbReference type="SUPFAM" id="SSF52980">
    <property type="entry name" value="Restriction endonuclease-like"/>
    <property type="match status" value="1"/>
</dbReference>
<evidence type="ECO:0000259" key="2">
    <source>
        <dbReference type="Pfam" id="PF01637"/>
    </source>
</evidence>
<proteinExistence type="predicted"/>
<dbReference type="InterPro" id="IPR004256">
    <property type="entry name" value="DUF234"/>
</dbReference>
<gene>
    <name evidence="4" type="ORF">BHS01_05620</name>
</gene>
<dbReference type="Pfam" id="PF01637">
    <property type="entry name" value="ATPase_2"/>
    <property type="match status" value="1"/>
</dbReference>
<dbReference type="Gene3D" id="3.40.50.300">
    <property type="entry name" value="P-loop containing nucleotide triphosphate hydrolases"/>
    <property type="match status" value="1"/>
</dbReference>
<keyword evidence="1" id="KW-0378">Hydrolase</keyword>
<evidence type="ECO:0000313" key="5">
    <source>
        <dbReference type="Proteomes" id="UP000516280"/>
    </source>
</evidence>
<dbReference type="PANTHER" id="PTHR34704:SF1">
    <property type="entry name" value="ATPASE"/>
    <property type="match status" value="1"/>
</dbReference>
<dbReference type="GO" id="GO:0016787">
    <property type="term" value="F:hydrolase activity"/>
    <property type="evidence" value="ECO:0007669"/>
    <property type="project" value="UniProtKB-KW"/>
</dbReference>
<evidence type="ECO:0008006" key="6">
    <source>
        <dbReference type="Google" id="ProtNLM"/>
    </source>
</evidence>
<dbReference type="InterPro" id="IPR011579">
    <property type="entry name" value="ATPase_dom"/>
</dbReference>
<evidence type="ECO:0000256" key="1">
    <source>
        <dbReference type="ARBA" id="ARBA00022801"/>
    </source>
</evidence>
<evidence type="ECO:0000313" key="4">
    <source>
        <dbReference type="EMBL" id="QDJ28038.1"/>
    </source>
</evidence>
<dbReference type="Pfam" id="PF03008">
    <property type="entry name" value="DUF234"/>
    <property type="match status" value="1"/>
</dbReference>
<dbReference type="AlphaFoldDB" id="A0A7L4WCI4"/>
<dbReference type="EMBL" id="CP017195">
    <property type="protein sequence ID" value="QDJ28038.1"/>
    <property type="molecule type" value="Genomic_DNA"/>
</dbReference>
<dbReference type="Proteomes" id="UP000516280">
    <property type="component" value="Chromosome"/>
</dbReference>
<evidence type="ECO:0000259" key="3">
    <source>
        <dbReference type="Pfam" id="PF03008"/>
    </source>
</evidence>
<dbReference type="PANTHER" id="PTHR34704">
    <property type="entry name" value="ATPASE"/>
    <property type="match status" value="1"/>
</dbReference>